<evidence type="ECO:0000256" key="17">
    <source>
        <dbReference type="SAM" id="MobiDB-lite"/>
    </source>
</evidence>
<feature type="compositionally biased region" description="Basic and acidic residues" evidence="17">
    <location>
        <begin position="254"/>
        <end position="263"/>
    </location>
</feature>
<evidence type="ECO:0000256" key="5">
    <source>
        <dbReference type="ARBA" id="ARBA00019422"/>
    </source>
</evidence>
<reference evidence="19" key="1">
    <citation type="submission" date="2020-11" db="EMBL/GenBank/DDBJ databases">
        <authorList>
            <consortium name="DOE Joint Genome Institute"/>
            <person name="Ahrendt S."/>
            <person name="Riley R."/>
            <person name="Andreopoulos W."/>
            <person name="Labutti K."/>
            <person name="Pangilinan J."/>
            <person name="Ruiz-Duenas F.J."/>
            <person name="Barrasa J.M."/>
            <person name="Sanchez-Garcia M."/>
            <person name="Camarero S."/>
            <person name="Miyauchi S."/>
            <person name="Serrano A."/>
            <person name="Linde D."/>
            <person name="Babiker R."/>
            <person name="Drula E."/>
            <person name="Ayuso-Fernandez I."/>
            <person name="Pacheco R."/>
            <person name="Padilla G."/>
            <person name="Ferreira P."/>
            <person name="Barriuso J."/>
            <person name="Kellner H."/>
            <person name="Castanera R."/>
            <person name="Alfaro M."/>
            <person name="Ramirez L."/>
            <person name="Pisabarro A.G."/>
            <person name="Kuo A."/>
            <person name="Tritt A."/>
            <person name="Lipzen A."/>
            <person name="He G."/>
            <person name="Yan M."/>
            <person name="Ng V."/>
            <person name="Cullen D."/>
            <person name="Martin F."/>
            <person name="Rosso M.-N."/>
            <person name="Henrissat B."/>
            <person name="Hibbett D."/>
            <person name="Martinez A.T."/>
            <person name="Grigoriev I.V."/>
        </authorList>
    </citation>
    <scope>NUCLEOTIDE SEQUENCE</scope>
    <source>
        <strain evidence="19">CBS 506.95</strain>
    </source>
</reference>
<evidence type="ECO:0000256" key="12">
    <source>
        <dbReference type="ARBA" id="ARBA00023172"/>
    </source>
</evidence>
<evidence type="ECO:0000313" key="19">
    <source>
        <dbReference type="EMBL" id="KAF9532248.1"/>
    </source>
</evidence>
<evidence type="ECO:0000256" key="14">
    <source>
        <dbReference type="ARBA" id="ARBA00023242"/>
    </source>
</evidence>
<dbReference type="PROSITE" id="PS50089">
    <property type="entry name" value="ZF_RING_2"/>
    <property type="match status" value="1"/>
</dbReference>
<organism evidence="19 20">
    <name type="scientific">Crepidotus variabilis</name>
    <dbReference type="NCBI Taxonomy" id="179855"/>
    <lineage>
        <taxon>Eukaryota</taxon>
        <taxon>Fungi</taxon>
        <taxon>Dikarya</taxon>
        <taxon>Basidiomycota</taxon>
        <taxon>Agaricomycotina</taxon>
        <taxon>Agaricomycetes</taxon>
        <taxon>Agaricomycetidae</taxon>
        <taxon>Agaricales</taxon>
        <taxon>Agaricineae</taxon>
        <taxon>Crepidotaceae</taxon>
        <taxon>Crepidotus</taxon>
    </lineage>
</organism>
<keyword evidence="10 16" id="KW-0833">Ubl conjugation pathway</keyword>
<protein>
    <recommendedName>
        <fullName evidence="5 16">Non-structural maintenance of chromosomes element 1 homolog</fullName>
        <ecNumber evidence="4 16">2.3.2.27</ecNumber>
    </recommendedName>
</protein>
<proteinExistence type="inferred from homology"/>
<comment type="subcellular location">
    <subcellularLocation>
        <location evidence="2 16">Nucleus</location>
    </subcellularLocation>
</comment>
<evidence type="ECO:0000256" key="2">
    <source>
        <dbReference type="ARBA" id="ARBA00004123"/>
    </source>
</evidence>
<keyword evidence="6 16" id="KW-0808">Transferase</keyword>
<dbReference type="PANTHER" id="PTHR20973:SF0">
    <property type="entry name" value="NON-STRUCTURAL MAINTENANCE OF CHROMOSOMES ELEMENT 1 HOMOLOG"/>
    <property type="match status" value="1"/>
</dbReference>
<gene>
    <name evidence="19" type="ORF">CPB83DRAFT_874142</name>
</gene>
<evidence type="ECO:0000256" key="6">
    <source>
        <dbReference type="ARBA" id="ARBA00022679"/>
    </source>
</evidence>
<comment type="subunit">
    <text evidence="16">Component of the Smc5-Smc6 complex.</text>
</comment>
<evidence type="ECO:0000256" key="16">
    <source>
        <dbReference type="RuleBase" id="RU368018"/>
    </source>
</evidence>
<evidence type="ECO:0000256" key="7">
    <source>
        <dbReference type="ARBA" id="ARBA00022723"/>
    </source>
</evidence>
<keyword evidence="8 16" id="KW-0227">DNA damage</keyword>
<evidence type="ECO:0000256" key="1">
    <source>
        <dbReference type="ARBA" id="ARBA00000900"/>
    </source>
</evidence>
<feature type="compositionally biased region" description="Polar residues" evidence="17">
    <location>
        <begin position="318"/>
        <end position="329"/>
    </location>
</feature>
<dbReference type="PANTHER" id="PTHR20973">
    <property type="entry name" value="NON-SMC ELEMENT 1-RELATED"/>
    <property type="match status" value="1"/>
</dbReference>
<feature type="domain" description="RING-type" evidence="18">
    <location>
        <begin position="195"/>
        <end position="238"/>
    </location>
</feature>
<keyword evidence="13 16" id="KW-0234">DNA repair</keyword>
<dbReference type="GO" id="GO:0061630">
    <property type="term" value="F:ubiquitin protein ligase activity"/>
    <property type="evidence" value="ECO:0007669"/>
    <property type="project" value="UniProtKB-EC"/>
</dbReference>
<dbReference type="Gene3D" id="3.90.1150.220">
    <property type="match status" value="1"/>
</dbReference>
<keyword evidence="7 16" id="KW-0479">Metal-binding</keyword>
<keyword evidence="11 16" id="KW-0862">Zinc</keyword>
<keyword evidence="12 16" id="KW-0233">DNA recombination</keyword>
<comment type="similarity">
    <text evidence="3 16">Belongs to the NSE1 family.</text>
</comment>
<dbReference type="FunFam" id="1.10.10.10:FF:000270">
    <property type="entry name" value="Non-structural maintenance of chromosomes element 1 homolog"/>
    <property type="match status" value="1"/>
</dbReference>
<evidence type="ECO:0000259" key="18">
    <source>
        <dbReference type="PROSITE" id="PS50089"/>
    </source>
</evidence>
<dbReference type="Proteomes" id="UP000807306">
    <property type="component" value="Unassembled WGS sequence"/>
</dbReference>
<dbReference type="Pfam" id="PF07574">
    <property type="entry name" value="SMC_Nse1"/>
    <property type="match status" value="1"/>
</dbReference>
<evidence type="ECO:0000256" key="10">
    <source>
        <dbReference type="ARBA" id="ARBA00022786"/>
    </source>
</evidence>
<dbReference type="InterPro" id="IPR011513">
    <property type="entry name" value="Nse1"/>
</dbReference>
<evidence type="ECO:0000256" key="4">
    <source>
        <dbReference type="ARBA" id="ARBA00012483"/>
    </source>
</evidence>
<dbReference type="EC" id="2.3.2.27" evidence="4 16"/>
<keyword evidence="14 16" id="KW-0539">Nucleus</keyword>
<comment type="function">
    <text evidence="16">Acts in a DNA repair pathway for removal of UV-induced DNA damage that is distinct from classical nucleotide excision repair and in repair of ionizing radiation damage. Functions in homologous recombination repair of DNA double strand breaks and in recovery of stalled replication forks.</text>
</comment>
<feature type="compositionally biased region" description="Acidic residues" evidence="17">
    <location>
        <begin position="303"/>
        <end position="317"/>
    </location>
</feature>
<evidence type="ECO:0000313" key="20">
    <source>
        <dbReference type="Proteomes" id="UP000807306"/>
    </source>
</evidence>
<name>A0A9P6JTT3_9AGAR</name>
<dbReference type="Pfam" id="PF08746">
    <property type="entry name" value="zf-RING-like"/>
    <property type="match status" value="1"/>
</dbReference>
<dbReference type="GO" id="GO:0030915">
    <property type="term" value="C:Smc5-Smc6 complex"/>
    <property type="evidence" value="ECO:0007669"/>
    <property type="project" value="UniProtKB-UniRule"/>
</dbReference>
<dbReference type="SUPFAM" id="SSF57850">
    <property type="entry name" value="RING/U-box"/>
    <property type="match status" value="1"/>
</dbReference>
<evidence type="ECO:0000256" key="11">
    <source>
        <dbReference type="ARBA" id="ARBA00022833"/>
    </source>
</evidence>
<dbReference type="GO" id="GO:0005634">
    <property type="term" value="C:nucleus"/>
    <property type="evidence" value="ECO:0007669"/>
    <property type="project" value="UniProtKB-SubCell"/>
</dbReference>
<feature type="compositionally biased region" description="Basic residues" evidence="17">
    <location>
        <begin position="288"/>
        <end position="299"/>
    </location>
</feature>
<evidence type="ECO:0000256" key="9">
    <source>
        <dbReference type="ARBA" id="ARBA00022771"/>
    </source>
</evidence>
<dbReference type="Gene3D" id="3.30.40.10">
    <property type="entry name" value="Zinc/RING finger domain, C3HC4 (zinc finger)"/>
    <property type="match status" value="1"/>
</dbReference>
<comment type="caution">
    <text evidence="19">The sequence shown here is derived from an EMBL/GenBank/DDBJ whole genome shotgun (WGS) entry which is preliminary data.</text>
</comment>
<evidence type="ECO:0000256" key="8">
    <source>
        <dbReference type="ARBA" id="ARBA00022763"/>
    </source>
</evidence>
<dbReference type="InterPro" id="IPR036388">
    <property type="entry name" value="WH-like_DNA-bd_sf"/>
</dbReference>
<dbReference type="GO" id="GO:0008270">
    <property type="term" value="F:zinc ion binding"/>
    <property type="evidence" value="ECO:0007669"/>
    <property type="project" value="UniProtKB-KW"/>
</dbReference>
<dbReference type="CDD" id="cd16493">
    <property type="entry name" value="RING-CH-C4HC3_NSE1"/>
    <property type="match status" value="1"/>
</dbReference>
<feature type="region of interest" description="Disordered" evidence="17">
    <location>
        <begin position="251"/>
        <end position="337"/>
    </location>
</feature>
<evidence type="ECO:0000256" key="13">
    <source>
        <dbReference type="ARBA" id="ARBA00023204"/>
    </source>
</evidence>
<dbReference type="InterPro" id="IPR001841">
    <property type="entry name" value="Znf_RING"/>
</dbReference>
<dbReference type="OrthoDB" id="185455at2759"/>
<comment type="catalytic activity">
    <reaction evidence="1 16">
        <text>S-ubiquitinyl-[E2 ubiquitin-conjugating enzyme]-L-cysteine + [acceptor protein]-L-lysine = [E2 ubiquitin-conjugating enzyme]-L-cysteine + N(6)-ubiquitinyl-[acceptor protein]-L-lysine.</text>
        <dbReference type="EC" id="2.3.2.27"/>
    </reaction>
</comment>
<accession>A0A9P6JTT3</accession>
<dbReference type="InterPro" id="IPR014857">
    <property type="entry name" value="Nse1_RING_C4HC3-type"/>
</dbReference>
<keyword evidence="20" id="KW-1185">Reference proteome</keyword>
<dbReference type="InterPro" id="IPR013083">
    <property type="entry name" value="Znf_RING/FYVE/PHD"/>
</dbReference>
<keyword evidence="9 15" id="KW-0863">Zinc-finger</keyword>
<dbReference type="AlphaFoldDB" id="A0A9P6JTT3"/>
<evidence type="ECO:0000256" key="3">
    <source>
        <dbReference type="ARBA" id="ARBA00010258"/>
    </source>
</evidence>
<sequence length="337" mass="38436">MPTIRDVDRVFLQAVLSRGVLSGALAKVLWEKSVEVVNAADEGLDIEFVNNDDAWNVFTTRINNTLDKLDLEFRLVHDELSGRDMYALVNTKGDEVAQLATDYTPIEIAFFKAIVEQIMLASREAYSVSSLAALRELTFAKINMTKSHGEIVLASFVSKGWLMKSIRGRYSLSTRSLLELQPYLKSNYSEELRECTLCMEILTRGIACPTANCNTRLHFHCFKNYRQRQGRKNCPSCQNEWPREIKDLVPVGEEAARDGDEKRRVRVRSAGVSDDEEEAPEDSPPRKSSQRKGKGKPRRKAEADDEDEDEEEEEEESQMQTQPSHPSQTQKRRSSRR</sequence>
<dbReference type="EMBL" id="MU157832">
    <property type="protein sequence ID" value="KAF9532248.1"/>
    <property type="molecule type" value="Genomic_DNA"/>
</dbReference>
<dbReference type="Gene3D" id="1.10.10.10">
    <property type="entry name" value="Winged helix-like DNA-binding domain superfamily/Winged helix DNA-binding domain"/>
    <property type="match status" value="1"/>
</dbReference>
<evidence type="ECO:0000256" key="15">
    <source>
        <dbReference type="PROSITE-ProRule" id="PRU00175"/>
    </source>
</evidence>
<dbReference type="GO" id="GO:0000724">
    <property type="term" value="P:double-strand break repair via homologous recombination"/>
    <property type="evidence" value="ECO:0007669"/>
    <property type="project" value="TreeGrafter"/>
</dbReference>